<dbReference type="InterPro" id="IPR035965">
    <property type="entry name" value="PAS-like_dom_sf"/>
</dbReference>
<evidence type="ECO:0000313" key="8">
    <source>
        <dbReference type="Proteomes" id="UP000019402"/>
    </source>
</evidence>
<feature type="transmembrane region" description="Helical" evidence="5">
    <location>
        <begin position="20"/>
        <end position="38"/>
    </location>
</feature>
<evidence type="ECO:0000256" key="3">
    <source>
        <dbReference type="ARBA" id="ARBA00022553"/>
    </source>
</evidence>
<dbReference type="InterPro" id="IPR003594">
    <property type="entry name" value="HATPase_dom"/>
</dbReference>
<dbReference type="SMART" id="SM00387">
    <property type="entry name" value="HATPase_c"/>
    <property type="match status" value="1"/>
</dbReference>
<dbReference type="SMART" id="SM00388">
    <property type="entry name" value="HisKA"/>
    <property type="match status" value="1"/>
</dbReference>
<keyword evidence="8" id="KW-1185">Reference proteome</keyword>
<dbReference type="PRINTS" id="PR00344">
    <property type="entry name" value="BCTRLSENSOR"/>
</dbReference>
<dbReference type="InterPro" id="IPR005467">
    <property type="entry name" value="His_kinase_dom"/>
</dbReference>
<keyword evidence="4" id="KW-0175">Coiled coil</keyword>
<dbReference type="PANTHER" id="PTHR43065">
    <property type="entry name" value="SENSOR HISTIDINE KINASE"/>
    <property type="match status" value="1"/>
</dbReference>
<dbReference type="SUPFAM" id="SSF55874">
    <property type="entry name" value="ATPase domain of HSP90 chaperone/DNA topoisomerase II/histidine kinase"/>
    <property type="match status" value="1"/>
</dbReference>
<keyword evidence="3" id="KW-0597">Phosphoprotein</keyword>
<evidence type="ECO:0000256" key="4">
    <source>
        <dbReference type="SAM" id="Coils"/>
    </source>
</evidence>
<comment type="catalytic activity">
    <reaction evidence="1">
        <text>ATP + protein L-histidine = ADP + protein N-phospho-L-histidine.</text>
        <dbReference type="EC" id="2.7.13.3"/>
    </reaction>
</comment>
<gene>
    <name evidence="7" type="ORF">JCM21142_72628</name>
</gene>
<reference evidence="7 8" key="1">
    <citation type="journal article" date="2014" name="Genome Announc.">
        <title>Draft Genome Sequence of Cytophaga fermentans JCM 21142T, a Facultative Anaerobe Isolated from Marine Mud.</title>
        <authorList>
            <person name="Starns D."/>
            <person name="Oshima K."/>
            <person name="Suda W."/>
            <person name="Iino T."/>
            <person name="Yuki M."/>
            <person name="Inoue J."/>
            <person name="Kitamura K."/>
            <person name="Iida T."/>
            <person name="Darby A."/>
            <person name="Hattori M."/>
            <person name="Ohkuma M."/>
        </authorList>
    </citation>
    <scope>NUCLEOTIDE SEQUENCE [LARGE SCALE GENOMIC DNA]</scope>
    <source>
        <strain evidence="7 8">JCM 21142</strain>
    </source>
</reference>
<dbReference type="InterPro" id="IPR004358">
    <property type="entry name" value="Sig_transdc_His_kin-like_C"/>
</dbReference>
<dbReference type="CDD" id="cd00082">
    <property type="entry name" value="HisKA"/>
    <property type="match status" value="1"/>
</dbReference>
<evidence type="ECO:0000313" key="7">
    <source>
        <dbReference type="EMBL" id="GAF03938.1"/>
    </source>
</evidence>
<dbReference type="InterPro" id="IPR000014">
    <property type="entry name" value="PAS"/>
</dbReference>
<dbReference type="EMBL" id="BAMD01000034">
    <property type="protein sequence ID" value="GAF03938.1"/>
    <property type="molecule type" value="Genomic_DNA"/>
</dbReference>
<dbReference type="Gene3D" id="3.30.450.20">
    <property type="entry name" value="PAS domain"/>
    <property type="match status" value="1"/>
</dbReference>
<dbReference type="Gene3D" id="3.30.565.10">
    <property type="entry name" value="Histidine kinase-like ATPase, C-terminal domain"/>
    <property type="match status" value="1"/>
</dbReference>
<feature type="transmembrane region" description="Helical" evidence="5">
    <location>
        <begin position="116"/>
        <end position="135"/>
    </location>
</feature>
<evidence type="ECO:0000259" key="6">
    <source>
        <dbReference type="PROSITE" id="PS50109"/>
    </source>
</evidence>
<keyword evidence="7" id="KW-0418">Kinase</keyword>
<dbReference type="CDD" id="cd00130">
    <property type="entry name" value="PAS"/>
    <property type="match status" value="1"/>
</dbReference>
<dbReference type="EC" id="2.7.13.3" evidence="2"/>
<feature type="transmembrane region" description="Helical" evidence="5">
    <location>
        <begin position="44"/>
        <end position="62"/>
    </location>
</feature>
<dbReference type="InterPro" id="IPR036890">
    <property type="entry name" value="HATPase_C_sf"/>
</dbReference>
<comment type="caution">
    <text evidence="7">The sequence shown here is derived from an EMBL/GenBank/DDBJ whole genome shotgun (WGS) entry which is preliminary data.</text>
</comment>
<dbReference type="Proteomes" id="UP000019402">
    <property type="component" value="Unassembled WGS sequence"/>
</dbReference>
<dbReference type="eggNOG" id="COG4191">
    <property type="taxonomic scope" value="Bacteria"/>
</dbReference>
<dbReference type="SUPFAM" id="SSF47384">
    <property type="entry name" value="Homodimeric domain of signal transducing histidine kinase"/>
    <property type="match status" value="1"/>
</dbReference>
<dbReference type="InterPro" id="IPR036097">
    <property type="entry name" value="HisK_dim/P_sf"/>
</dbReference>
<feature type="coiled-coil region" evidence="4">
    <location>
        <begin position="315"/>
        <end position="374"/>
    </location>
</feature>
<dbReference type="OrthoDB" id="1931120at2"/>
<dbReference type="InterPro" id="IPR003661">
    <property type="entry name" value="HisK_dim/P_dom"/>
</dbReference>
<evidence type="ECO:0000256" key="1">
    <source>
        <dbReference type="ARBA" id="ARBA00000085"/>
    </source>
</evidence>
<dbReference type="GO" id="GO:0000155">
    <property type="term" value="F:phosphorelay sensor kinase activity"/>
    <property type="evidence" value="ECO:0007669"/>
    <property type="project" value="InterPro"/>
</dbReference>
<evidence type="ECO:0000256" key="2">
    <source>
        <dbReference type="ARBA" id="ARBA00012438"/>
    </source>
</evidence>
<proteinExistence type="predicted"/>
<feature type="transmembrane region" description="Helical" evidence="5">
    <location>
        <begin position="155"/>
        <end position="173"/>
    </location>
</feature>
<feature type="transmembrane region" description="Helical" evidence="5">
    <location>
        <begin position="93"/>
        <end position="111"/>
    </location>
</feature>
<dbReference type="SMART" id="SM00091">
    <property type="entry name" value="PAS"/>
    <property type="match status" value="1"/>
</dbReference>
<dbReference type="SUPFAM" id="SSF55785">
    <property type="entry name" value="PYP-like sensor domain (PAS domain)"/>
    <property type="match status" value="1"/>
</dbReference>
<dbReference type="RefSeq" id="WP_161636277.1">
    <property type="nucleotide sequence ID" value="NZ_BAMD01000034.1"/>
</dbReference>
<sequence length="612" mass="69823">MSRKEELLMLQNNIVDKAMLIGYLFGVVSYGVTLSRTFSYGLDMPFFVLSAVMAFLGCVVAFRKKIKLGFKIYTIMVVVLLAMISGLSKFGFLVSSKVYIVLIPVFVSFVLGYRKALLVLLVYCLVYCFFGWMYVSGMRPFTIDVQSYVLDVNAWLMDLSIIMLASFALLYVSKKYSDTILDKLSVIRNKNEDLKHREKRYRYLFEHSFDAILILQESEIVDVNERALELFGCQRIDIIGKTILDISTEFQEEGRTSVSLIEERMVKTKLGVPSFFEWKHVKNTGEEFLCSISVALIQEGQNCFFQAVIKNITEQKRQEQELEQYRSRLEGLVQLRTEELEQANEELVQSNSDLLEQRNRLELTLRELHDTQEKLIESEKMASMAVLTAGVSHEINNPLNYIQTGLYSLQNMMSGQYDDLTKVEMDALRAEMVYGIEEGVNRINKIVQSLERFNKKNKKDFSSCNIRIIIEDCLNMLAFETTARIEVIKDYPKVDVEVDGNEGDLHQVFINILYNAVQAISETGKIEVRVELISNASQAMVTIVDNGEGMDSEVLSHIFEPFFTTKDVGGGTGLGLSTVYNIINKHRGDIKVDSCRYKGSEVKVMIPVKSKI</sequence>
<feature type="domain" description="Histidine kinase" evidence="6">
    <location>
        <begin position="390"/>
        <end position="610"/>
    </location>
</feature>
<keyword evidence="7" id="KW-0808">Transferase</keyword>
<keyword evidence="5" id="KW-0812">Transmembrane</keyword>
<dbReference type="Pfam" id="PF13426">
    <property type="entry name" value="PAS_9"/>
    <property type="match status" value="1"/>
</dbReference>
<dbReference type="PROSITE" id="PS50109">
    <property type="entry name" value="HIS_KIN"/>
    <property type="match status" value="1"/>
</dbReference>
<dbReference type="Pfam" id="PF02518">
    <property type="entry name" value="HATPase_c"/>
    <property type="match status" value="1"/>
</dbReference>
<feature type="transmembrane region" description="Helical" evidence="5">
    <location>
        <begin position="69"/>
        <end position="87"/>
    </location>
</feature>
<protein>
    <recommendedName>
        <fullName evidence="2">histidine kinase</fullName>
        <ecNumber evidence="2">2.7.13.3</ecNumber>
    </recommendedName>
</protein>
<accession>W7Y8C2</accession>
<keyword evidence="5" id="KW-1133">Transmembrane helix</keyword>
<dbReference type="PANTHER" id="PTHR43065:SF42">
    <property type="entry name" value="TWO-COMPONENT SENSOR PPRA"/>
    <property type="match status" value="1"/>
</dbReference>
<dbReference type="AlphaFoldDB" id="W7Y8C2"/>
<evidence type="ECO:0000256" key="5">
    <source>
        <dbReference type="SAM" id="Phobius"/>
    </source>
</evidence>
<dbReference type="STRING" id="869213.GCA_000517085_00450"/>
<name>W7Y8C2_9BACT</name>
<keyword evidence="5" id="KW-0472">Membrane</keyword>
<dbReference type="Gene3D" id="1.10.287.130">
    <property type="match status" value="1"/>
</dbReference>
<organism evidence="7 8">
    <name type="scientific">Saccharicrinis fermentans DSM 9555 = JCM 21142</name>
    <dbReference type="NCBI Taxonomy" id="869213"/>
    <lineage>
        <taxon>Bacteria</taxon>
        <taxon>Pseudomonadati</taxon>
        <taxon>Bacteroidota</taxon>
        <taxon>Bacteroidia</taxon>
        <taxon>Marinilabiliales</taxon>
        <taxon>Marinilabiliaceae</taxon>
        <taxon>Saccharicrinis</taxon>
    </lineage>
</organism>
<dbReference type="NCBIfam" id="TIGR00229">
    <property type="entry name" value="sensory_box"/>
    <property type="match status" value="1"/>
</dbReference>